<dbReference type="Proteomes" id="UP000014977">
    <property type="component" value="Unassembled WGS sequence"/>
</dbReference>
<organism evidence="1 2">
    <name type="scientific">Desulfococcus multivorans DSM 2059</name>
    <dbReference type="NCBI Taxonomy" id="1121405"/>
    <lineage>
        <taxon>Bacteria</taxon>
        <taxon>Pseudomonadati</taxon>
        <taxon>Thermodesulfobacteriota</taxon>
        <taxon>Desulfobacteria</taxon>
        <taxon>Desulfobacterales</taxon>
        <taxon>Desulfococcaceae</taxon>
        <taxon>Desulfococcus</taxon>
    </lineage>
</organism>
<dbReference type="EMBL" id="ATHJ01000074">
    <property type="protein sequence ID" value="EPR41529.1"/>
    <property type="molecule type" value="Genomic_DNA"/>
</dbReference>
<accession>S7V4K2</accession>
<reference evidence="1 2" key="1">
    <citation type="journal article" date="2013" name="Genome Announc.">
        <title>Draft genome sequences for three mercury-methylating, sulfate-reducing bacteria.</title>
        <authorList>
            <person name="Brown S.D."/>
            <person name="Hurt R.A.Jr."/>
            <person name="Gilmour C.C."/>
            <person name="Elias D.A."/>
        </authorList>
    </citation>
    <scope>NUCLEOTIDE SEQUENCE [LARGE SCALE GENOMIC DNA]</scope>
    <source>
        <strain evidence="1 2">DSM 2059</strain>
    </source>
</reference>
<name>S7V4K2_DESML</name>
<dbReference type="eggNOG" id="ENOG5033N5D">
    <property type="taxonomic scope" value="Bacteria"/>
</dbReference>
<dbReference type="OrthoDB" id="5430742at2"/>
<gene>
    <name evidence="1" type="ORF">dsmv_1962</name>
</gene>
<dbReference type="RefSeq" id="WP_020876393.1">
    <property type="nucleotide sequence ID" value="NZ_ATHJ01000074.1"/>
</dbReference>
<dbReference type="STRING" id="897.B2D07_09160"/>
<comment type="caution">
    <text evidence="1">The sequence shown here is derived from an EMBL/GenBank/DDBJ whole genome shotgun (WGS) entry which is preliminary data.</text>
</comment>
<dbReference type="AlphaFoldDB" id="S7V4K2"/>
<evidence type="ECO:0000313" key="2">
    <source>
        <dbReference type="Proteomes" id="UP000014977"/>
    </source>
</evidence>
<keyword evidence="2" id="KW-1185">Reference proteome</keyword>
<sequence length="136" mass="15003">MTHQIEVIVKCPNCGKSLMNPSVQVDNLPSIELEAVIENKKGRIYLSQIYGSYNKVFEGVDDIPDAVVQCACPFCHDLLPIVKTCTCKAPVASVNLALGGSVNFCTRNGCKGHSLEFENSDDAFKLFLDRDESRYL</sequence>
<protein>
    <submittedName>
        <fullName evidence="1">Uncharacterized protein</fullName>
    </submittedName>
</protein>
<proteinExistence type="predicted"/>
<evidence type="ECO:0000313" key="1">
    <source>
        <dbReference type="EMBL" id="EPR41529.1"/>
    </source>
</evidence>